<dbReference type="SMART" id="SM00320">
    <property type="entry name" value="WD40"/>
    <property type="match status" value="4"/>
</dbReference>
<dbReference type="InterPro" id="IPR001680">
    <property type="entry name" value="WD40_rpt"/>
</dbReference>
<evidence type="ECO:0000313" key="3">
    <source>
        <dbReference type="Proteomes" id="UP000683925"/>
    </source>
</evidence>
<proteinExistence type="predicted"/>
<dbReference type="AlphaFoldDB" id="A0A8S1Y9E1"/>
<feature type="repeat" description="WD" evidence="1">
    <location>
        <begin position="307"/>
        <end position="339"/>
    </location>
</feature>
<evidence type="ECO:0000256" key="1">
    <source>
        <dbReference type="PROSITE-ProRule" id="PRU00221"/>
    </source>
</evidence>
<organism evidence="2 3">
    <name type="scientific">Paramecium octaurelia</name>
    <dbReference type="NCBI Taxonomy" id="43137"/>
    <lineage>
        <taxon>Eukaryota</taxon>
        <taxon>Sar</taxon>
        <taxon>Alveolata</taxon>
        <taxon>Ciliophora</taxon>
        <taxon>Intramacronucleata</taxon>
        <taxon>Oligohymenophorea</taxon>
        <taxon>Peniculida</taxon>
        <taxon>Parameciidae</taxon>
        <taxon>Paramecium</taxon>
    </lineage>
</organism>
<keyword evidence="3" id="KW-1185">Reference proteome</keyword>
<protein>
    <submittedName>
        <fullName evidence="2">Uncharacterized protein</fullName>
    </submittedName>
</protein>
<evidence type="ECO:0000313" key="2">
    <source>
        <dbReference type="EMBL" id="CAD8209547.1"/>
    </source>
</evidence>
<dbReference type="PANTHER" id="PTHR19920">
    <property type="entry name" value="WD40 PROTEIN CIAO1"/>
    <property type="match status" value="1"/>
</dbReference>
<dbReference type="GO" id="GO:0097361">
    <property type="term" value="C:cytosolic [4Fe-4S] assembly targeting complex"/>
    <property type="evidence" value="ECO:0007669"/>
    <property type="project" value="TreeGrafter"/>
</dbReference>
<dbReference type="EMBL" id="CAJJDP010000149">
    <property type="protein sequence ID" value="CAD8209547.1"/>
    <property type="molecule type" value="Genomic_DNA"/>
</dbReference>
<dbReference type="GO" id="GO:0016226">
    <property type="term" value="P:iron-sulfur cluster assembly"/>
    <property type="evidence" value="ECO:0007669"/>
    <property type="project" value="TreeGrafter"/>
</dbReference>
<accession>A0A8S1Y9E1</accession>
<dbReference type="OMA" id="RIACFEC"/>
<name>A0A8S1Y9E1_PAROT</name>
<dbReference type="Pfam" id="PF00400">
    <property type="entry name" value="WD40"/>
    <property type="match status" value="3"/>
</dbReference>
<gene>
    <name evidence="2" type="ORF">POCTA_138.1.T1470138</name>
</gene>
<dbReference type="PROSITE" id="PS50082">
    <property type="entry name" value="WD_REPEATS_2"/>
    <property type="match status" value="2"/>
</dbReference>
<dbReference type="Proteomes" id="UP000683925">
    <property type="component" value="Unassembled WGS sequence"/>
</dbReference>
<dbReference type="PANTHER" id="PTHR19920:SF0">
    <property type="entry name" value="CYTOSOLIC IRON-SULFUR PROTEIN ASSEMBLY PROTEIN CIAO1-RELATED"/>
    <property type="match status" value="1"/>
</dbReference>
<comment type="caution">
    <text evidence="2">The sequence shown here is derived from an EMBL/GenBank/DDBJ whole genome shotgun (WGS) entry which is preliminary data.</text>
</comment>
<dbReference type="OrthoDB" id="10255582at2759"/>
<feature type="repeat" description="WD" evidence="1">
    <location>
        <begin position="262"/>
        <end position="296"/>
    </location>
</feature>
<sequence>MKNKLKHEEDSRITNYISQLSIIENVSSLERMMKKQVFLFKLKINFFEKMQLTCKSHMKNFNYICLSQTCSEKRIACFECLQYGNHIGHLQEVKEIQDFFQLYQQEAHQNNTQLHKIGIQIDTIMKTFQILIDGVQLKYLVTESQYQQMNSEQINDLAQSIFEWRKDIDFIENTILGSINQLLGSINHCINTLQLKQNSLKLQNIPQQQKPFKYELIHSINDDDIYAFAFDNTSSLMVAGYSSQKIKVFEFREEKLNCLQELHNHNSFVYCLSFMKRSQSFLSGGGDKQIYLWTLNENNNWICKQKLQGHNDNINCLIISENEELIISGSSDQTIRFWEKDAQSSWKCLQILPVHKNPVHCISLNDSQKQLISCAQGENVIIISQQFLHSQNWEVIQSIQVDLWGYRLCFINNYMFTFQPKSKEQMYIYEIDESNLQFKKTKQVSVKGGHCSMYFPQQYIKSKSILLNKNGQHVNIMRKMENQEFVTEQSIQFGTEYIYGMMFQDGDYLITYDDSTRQIQVRKHQND</sequence>
<keyword evidence="1" id="KW-0853">WD repeat</keyword>
<reference evidence="2" key="1">
    <citation type="submission" date="2021-01" db="EMBL/GenBank/DDBJ databases">
        <authorList>
            <consortium name="Genoscope - CEA"/>
            <person name="William W."/>
        </authorList>
    </citation>
    <scope>NUCLEOTIDE SEQUENCE</scope>
</reference>
<dbReference type="PROSITE" id="PS50294">
    <property type="entry name" value="WD_REPEATS_REGION"/>
    <property type="match status" value="2"/>
</dbReference>